<organism evidence="4 5">
    <name type="scientific">Rhodohalobacter barkolensis</name>
    <dbReference type="NCBI Taxonomy" id="2053187"/>
    <lineage>
        <taxon>Bacteria</taxon>
        <taxon>Pseudomonadati</taxon>
        <taxon>Balneolota</taxon>
        <taxon>Balneolia</taxon>
        <taxon>Balneolales</taxon>
        <taxon>Balneolaceae</taxon>
        <taxon>Rhodohalobacter</taxon>
    </lineage>
</organism>
<evidence type="ECO:0000256" key="3">
    <source>
        <dbReference type="SAM" id="SignalP"/>
    </source>
</evidence>
<dbReference type="Pfam" id="PF07012">
    <property type="entry name" value="Curlin_rpt"/>
    <property type="match status" value="3"/>
</dbReference>
<gene>
    <name evidence="4" type="ORF">CWD77_05545</name>
</gene>
<feature type="signal peptide" evidence="3">
    <location>
        <begin position="1"/>
        <end position="33"/>
    </location>
</feature>
<sequence length="239" mass="25711">MRRTNNQIKQDTTMKKLSILTVAFLFTAGMAFAQSNEATIDQEGEDHEAMIEQIGFSNMAYVDQTDGGSNGDATADISQEGDNNYVNILQRAFFGFPDESVATITQIGDNNRIEGTSETSAFYQNQPGGILDVSMVGNDNLLYSLRGEAQKNNNEFFLDIIGSDNTVGMEQESGIGDVDIEGDLNSVMLSQLGNNSAFNTAMVDIMGNENGVSVTQTMDSNSAVVNVTGSFNSATITQN</sequence>
<dbReference type="GO" id="GO:0009289">
    <property type="term" value="C:pilus"/>
    <property type="evidence" value="ECO:0007669"/>
    <property type="project" value="InterPro"/>
</dbReference>
<evidence type="ECO:0000313" key="4">
    <source>
        <dbReference type="EMBL" id="PKD45378.1"/>
    </source>
</evidence>
<comment type="caution">
    <text evidence="4">The sequence shown here is derived from an EMBL/GenBank/DDBJ whole genome shotgun (WGS) entry which is preliminary data.</text>
</comment>
<evidence type="ECO:0000256" key="2">
    <source>
        <dbReference type="ARBA" id="ARBA00022729"/>
    </source>
</evidence>
<dbReference type="InterPro" id="IPR009742">
    <property type="entry name" value="Curlin_rpt"/>
</dbReference>
<evidence type="ECO:0008006" key="6">
    <source>
        <dbReference type="Google" id="ProtNLM"/>
    </source>
</evidence>
<reference evidence="4 5" key="1">
    <citation type="submission" date="2017-11" db="EMBL/GenBank/DDBJ databases">
        <title>Rhodohalobacter 15182 sp. nov., isolated from a salt lake.</title>
        <authorList>
            <person name="Han S."/>
        </authorList>
    </citation>
    <scope>NUCLEOTIDE SEQUENCE [LARGE SCALE GENOMIC DNA]</scope>
    <source>
        <strain evidence="4 5">15182</strain>
    </source>
</reference>
<dbReference type="GO" id="GO:0007155">
    <property type="term" value="P:cell adhesion"/>
    <property type="evidence" value="ECO:0007669"/>
    <property type="project" value="InterPro"/>
</dbReference>
<evidence type="ECO:0000256" key="1">
    <source>
        <dbReference type="ARBA" id="ARBA00009766"/>
    </source>
</evidence>
<dbReference type="Proteomes" id="UP000233398">
    <property type="component" value="Unassembled WGS sequence"/>
</dbReference>
<evidence type="ECO:0000313" key="5">
    <source>
        <dbReference type="Proteomes" id="UP000233398"/>
    </source>
</evidence>
<proteinExistence type="inferred from homology"/>
<accession>A0A2N0VMF5</accession>
<comment type="similarity">
    <text evidence="1">Belongs to the CsgA/CsgB family.</text>
</comment>
<name>A0A2N0VMF5_9BACT</name>
<keyword evidence="5" id="KW-1185">Reference proteome</keyword>
<dbReference type="EMBL" id="PISP01000001">
    <property type="protein sequence ID" value="PKD45378.1"/>
    <property type="molecule type" value="Genomic_DNA"/>
</dbReference>
<dbReference type="OrthoDB" id="1112732at2"/>
<protein>
    <recommendedName>
        <fullName evidence="6">Curlin associated repeat-containing protein</fullName>
    </recommendedName>
</protein>
<feature type="chain" id="PRO_5014612143" description="Curlin associated repeat-containing protein" evidence="3">
    <location>
        <begin position="34"/>
        <end position="239"/>
    </location>
</feature>
<keyword evidence="2 3" id="KW-0732">Signal</keyword>
<dbReference type="AlphaFoldDB" id="A0A2N0VMF5"/>